<proteinExistence type="predicted"/>
<accession>A0A1E3M0B2</accession>
<feature type="transmembrane region" description="Helical" evidence="1">
    <location>
        <begin position="43"/>
        <end position="62"/>
    </location>
</feature>
<organism evidence="2 3">
    <name type="scientific">Sphingomonas turrisvirgatae</name>
    <dbReference type="NCBI Taxonomy" id="1888892"/>
    <lineage>
        <taxon>Bacteria</taxon>
        <taxon>Pseudomonadati</taxon>
        <taxon>Pseudomonadota</taxon>
        <taxon>Alphaproteobacteria</taxon>
        <taxon>Sphingomonadales</taxon>
        <taxon>Sphingomonadaceae</taxon>
        <taxon>Sphingomonas</taxon>
    </lineage>
</organism>
<feature type="transmembrane region" description="Helical" evidence="1">
    <location>
        <begin position="164"/>
        <end position="182"/>
    </location>
</feature>
<keyword evidence="1" id="KW-1133">Transmembrane helix</keyword>
<dbReference type="RefSeq" id="WP_069318909.1">
    <property type="nucleotide sequence ID" value="NZ_MDDS01000005.1"/>
</dbReference>
<dbReference type="STRING" id="1888892.BFL28_10005"/>
<keyword evidence="1" id="KW-0472">Membrane</keyword>
<name>A0A1E3M0B2_9SPHN</name>
<dbReference type="EMBL" id="MDDS01000005">
    <property type="protein sequence ID" value="ODP39408.1"/>
    <property type="molecule type" value="Genomic_DNA"/>
</dbReference>
<evidence type="ECO:0000256" key="1">
    <source>
        <dbReference type="SAM" id="Phobius"/>
    </source>
</evidence>
<evidence type="ECO:0000313" key="2">
    <source>
        <dbReference type="EMBL" id="ODP39408.1"/>
    </source>
</evidence>
<comment type="caution">
    <text evidence="2">The sequence shown here is derived from an EMBL/GenBank/DDBJ whole genome shotgun (WGS) entry which is preliminary data.</text>
</comment>
<feature type="transmembrane region" description="Helical" evidence="1">
    <location>
        <begin position="112"/>
        <end position="132"/>
    </location>
</feature>
<feature type="transmembrane region" description="Helical" evidence="1">
    <location>
        <begin position="138"/>
        <end position="157"/>
    </location>
</feature>
<feature type="transmembrane region" description="Helical" evidence="1">
    <location>
        <begin position="6"/>
        <end position="31"/>
    </location>
</feature>
<dbReference type="Proteomes" id="UP000094487">
    <property type="component" value="Unassembled WGS sequence"/>
</dbReference>
<keyword evidence="1" id="KW-0812">Transmembrane</keyword>
<dbReference type="OrthoDB" id="7580924at2"/>
<reference evidence="2 3" key="1">
    <citation type="submission" date="2016-08" db="EMBL/GenBank/DDBJ databases">
        <title>Draft genome of the agarase producing Sphingomonas sp. MCT13.</title>
        <authorList>
            <person name="D'Andrea M.M."/>
            <person name="Rossolini G.M."/>
            <person name="Thaller M.C."/>
        </authorList>
    </citation>
    <scope>NUCLEOTIDE SEQUENCE [LARGE SCALE GENOMIC DNA]</scope>
    <source>
        <strain evidence="2 3">MCT13</strain>
    </source>
</reference>
<dbReference type="AlphaFoldDB" id="A0A1E3M0B2"/>
<keyword evidence="3" id="KW-1185">Reference proteome</keyword>
<evidence type="ECO:0000313" key="3">
    <source>
        <dbReference type="Proteomes" id="UP000094487"/>
    </source>
</evidence>
<sequence length="188" mass="20860">MSLFEFTFALSAVILGLALTHIAATIHKLLLLGKQVKWAIEPVLLAAIVILLIVSVWLGAWGDREQAEVTVGQTLLQVAKLLTLYFAAASCLPEPVVAEPIDLRSYYDSTRLLSFGSLVLSLLLFRIYSIAIDGIPSVLTIGMAVNMILYPVLYVSMIFVRRRWFNILTLGFIIVYYGWQVAGQQLIS</sequence>
<protein>
    <submittedName>
        <fullName evidence="2">Uncharacterized protein</fullName>
    </submittedName>
</protein>
<gene>
    <name evidence="2" type="ORF">BFL28_10005</name>
</gene>